<keyword evidence="7" id="KW-0812">Transmembrane</keyword>
<keyword evidence="7" id="KW-1133">Transmembrane helix</keyword>
<feature type="region of interest" description="Disordered" evidence="6">
    <location>
        <begin position="67"/>
        <end position="86"/>
    </location>
</feature>
<sequence length="285" mass="31709">MEEKKRLSDDIQQPQGPCIVAYTRPRRSGWLVFIRAALLASLTFLVLFGQPFPGQTRPLIDFRHLGKGESSTGASRTSSTPKGSEGYHVLDKKVPLEAHIMSKCPDALDCLRDLVLPVMAELSPRIAFTLSYIGTPTDHDDGVECKHGQTECLGNMLELCAADLYPDPKLYLGFTMCLTRKYADIPKRDLVWDCALDHGLAFDKLNECLSRHDGGYAVDMLQASFERSSKANVTKSCTVRLNEKIRCIRDGGEWKDCPDGSDKDSLVRDINALYDQLNSDSIDGF</sequence>
<keyword evidence="3" id="KW-0964">Secreted</keyword>
<keyword evidence="4" id="KW-0732">Signal</keyword>
<dbReference type="EMBL" id="JBBPHU010000013">
    <property type="protein sequence ID" value="KAK7511022.1"/>
    <property type="molecule type" value="Genomic_DNA"/>
</dbReference>
<organism evidence="8 9">
    <name type="scientific">Phyllosticta citriasiana</name>
    <dbReference type="NCBI Taxonomy" id="595635"/>
    <lineage>
        <taxon>Eukaryota</taxon>
        <taxon>Fungi</taxon>
        <taxon>Dikarya</taxon>
        <taxon>Ascomycota</taxon>
        <taxon>Pezizomycotina</taxon>
        <taxon>Dothideomycetes</taxon>
        <taxon>Dothideomycetes incertae sedis</taxon>
        <taxon>Botryosphaeriales</taxon>
        <taxon>Phyllostictaceae</taxon>
        <taxon>Phyllosticta</taxon>
    </lineage>
</organism>
<dbReference type="Proteomes" id="UP001363622">
    <property type="component" value="Unassembled WGS sequence"/>
</dbReference>
<keyword evidence="5" id="KW-0325">Glycoprotein</keyword>
<evidence type="ECO:0000256" key="3">
    <source>
        <dbReference type="ARBA" id="ARBA00022525"/>
    </source>
</evidence>
<keyword evidence="7" id="KW-0472">Membrane</keyword>
<dbReference type="PANTHER" id="PTHR13234:SF8">
    <property type="entry name" value="GAMMA-INTERFERON-INDUCIBLE LYSOSOMAL THIOL REDUCTASE"/>
    <property type="match status" value="1"/>
</dbReference>
<evidence type="ECO:0000256" key="7">
    <source>
        <dbReference type="SAM" id="Phobius"/>
    </source>
</evidence>
<feature type="compositionally biased region" description="Polar residues" evidence="6">
    <location>
        <begin position="69"/>
        <end position="82"/>
    </location>
</feature>
<feature type="transmembrane region" description="Helical" evidence="7">
    <location>
        <begin position="30"/>
        <end position="49"/>
    </location>
</feature>
<evidence type="ECO:0000256" key="5">
    <source>
        <dbReference type="ARBA" id="ARBA00023180"/>
    </source>
</evidence>
<name>A0ABR1KCW4_9PEZI</name>
<reference evidence="8 9" key="1">
    <citation type="submission" date="2024-04" db="EMBL/GenBank/DDBJ databases">
        <title>Phyllosticta paracitricarpa is synonymous to the EU quarantine fungus P. citricarpa based on phylogenomic analyses.</title>
        <authorList>
            <consortium name="Lawrence Berkeley National Laboratory"/>
            <person name="Van Ingen-Buijs V.A."/>
            <person name="Van Westerhoven A.C."/>
            <person name="Haridas S."/>
            <person name="Skiadas P."/>
            <person name="Martin F."/>
            <person name="Groenewald J.Z."/>
            <person name="Crous P.W."/>
            <person name="Seidl M.F."/>
        </authorList>
    </citation>
    <scope>NUCLEOTIDE SEQUENCE [LARGE SCALE GENOMIC DNA]</scope>
    <source>
        <strain evidence="8 9">CBS 123371</strain>
    </source>
</reference>
<dbReference type="PANTHER" id="PTHR13234">
    <property type="entry name" value="GAMMA-INTERFERON INDUCIBLE LYSOSOMAL THIOL REDUCTASE GILT"/>
    <property type="match status" value="1"/>
</dbReference>
<comment type="similarity">
    <text evidence="2">Belongs to the GILT family.</text>
</comment>
<comment type="subcellular location">
    <subcellularLocation>
        <location evidence="1">Secreted</location>
    </subcellularLocation>
</comment>
<evidence type="ECO:0000256" key="6">
    <source>
        <dbReference type="SAM" id="MobiDB-lite"/>
    </source>
</evidence>
<dbReference type="InterPro" id="IPR004911">
    <property type="entry name" value="Interferon-induced_GILT"/>
</dbReference>
<protein>
    <submittedName>
        <fullName evidence="8">Uncharacterized protein</fullName>
    </submittedName>
</protein>
<evidence type="ECO:0000313" key="8">
    <source>
        <dbReference type="EMBL" id="KAK7511022.1"/>
    </source>
</evidence>
<gene>
    <name evidence="8" type="ORF">IWZ03DRAFT_387995</name>
</gene>
<evidence type="ECO:0000256" key="4">
    <source>
        <dbReference type="ARBA" id="ARBA00022729"/>
    </source>
</evidence>
<proteinExistence type="inferred from homology"/>
<comment type="caution">
    <text evidence="8">The sequence shown here is derived from an EMBL/GenBank/DDBJ whole genome shotgun (WGS) entry which is preliminary data.</text>
</comment>
<evidence type="ECO:0000256" key="2">
    <source>
        <dbReference type="ARBA" id="ARBA00005679"/>
    </source>
</evidence>
<evidence type="ECO:0000256" key="1">
    <source>
        <dbReference type="ARBA" id="ARBA00004613"/>
    </source>
</evidence>
<dbReference type="Pfam" id="PF03227">
    <property type="entry name" value="GILT"/>
    <property type="match status" value="1"/>
</dbReference>
<accession>A0ABR1KCW4</accession>
<keyword evidence="9" id="KW-1185">Reference proteome</keyword>
<evidence type="ECO:0000313" key="9">
    <source>
        <dbReference type="Proteomes" id="UP001363622"/>
    </source>
</evidence>